<feature type="transmembrane region" description="Helical" evidence="1">
    <location>
        <begin position="98"/>
        <end position="119"/>
    </location>
</feature>
<dbReference type="EMBL" id="NCKW01009558">
    <property type="protein sequence ID" value="POM66670.1"/>
    <property type="molecule type" value="Genomic_DNA"/>
</dbReference>
<keyword evidence="1" id="KW-0812">Transmembrane</keyword>
<reference evidence="2 3" key="1">
    <citation type="journal article" date="2017" name="Genome Biol. Evol.">
        <title>Phytophthora megakarya and P. palmivora, closely related causal agents of cacao black pod rot, underwent increases in genome sizes and gene numbers by different mechanisms.</title>
        <authorList>
            <person name="Ali S.S."/>
            <person name="Shao J."/>
            <person name="Lary D.J."/>
            <person name="Kronmiller B."/>
            <person name="Shen D."/>
            <person name="Strem M.D."/>
            <person name="Amoako-Attah I."/>
            <person name="Akrofi A.Y."/>
            <person name="Begoude B.A."/>
            <person name="Ten Hoopen G.M."/>
            <person name="Coulibaly K."/>
            <person name="Kebe B.I."/>
            <person name="Melnick R.L."/>
            <person name="Guiltinan M.J."/>
            <person name="Tyler B.M."/>
            <person name="Meinhardt L.W."/>
            <person name="Bailey B.A."/>
        </authorList>
    </citation>
    <scope>NUCLEOTIDE SEQUENCE [LARGE SCALE GENOMIC DNA]</scope>
    <source>
        <strain evidence="3">sbr112.9</strain>
    </source>
</reference>
<keyword evidence="1" id="KW-0472">Membrane</keyword>
<dbReference type="AlphaFoldDB" id="A0A2P4XM88"/>
<keyword evidence="1" id="KW-1133">Transmembrane helix</keyword>
<evidence type="ECO:0000313" key="3">
    <source>
        <dbReference type="Proteomes" id="UP000237271"/>
    </source>
</evidence>
<feature type="transmembrane region" description="Helical" evidence="1">
    <location>
        <begin position="197"/>
        <end position="216"/>
    </location>
</feature>
<comment type="caution">
    <text evidence="2">The sequence shown here is derived from an EMBL/GenBank/DDBJ whole genome shotgun (WGS) entry which is preliminary data.</text>
</comment>
<dbReference type="OrthoDB" id="108634at2759"/>
<feature type="transmembrane region" description="Helical" evidence="1">
    <location>
        <begin position="448"/>
        <end position="466"/>
    </location>
</feature>
<organism evidence="2 3">
    <name type="scientific">Phytophthora palmivora</name>
    <dbReference type="NCBI Taxonomy" id="4796"/>
    <lineage>
        <taxon>Eukaryota</taxon>
        <taxon>Sar</taxon>
        <taxon>Stramenopiles</taxon>
        <taxon>Oomycota</taxon>
        <taxon>Peronosporomycetes</taxon>
        <taxon>Peronosporales</taxon>
        <taxon>Peronosporaceae</taxon>
        <taxon>Phytophthora</taxon>
    </lineage>
</organism>
<feature type="transmembrane region" description="Helical" evidence="1">
    <location>
        <begin position="250"/>
        <end position="271"/>
    </location>
</feature>
<feature type="transmembrane region" description="Helical" evidence="1">
    <location>
        <begin position="57"/>
        <end position="78"/>
    </location>
</feature>
<feature type="transmembrane region" description="Helical" evidence="1">
    <location>
        <begin position="157"/>
        <end position="176"/>
    </location>
</feature>
<feature type="transmembrane region" description="Helical" evidence="1">
    <location>
        <begin position="283"/>
        <end position="302"/>
    </location>
</feature>
<sequence>MKVEPSETQPQRERVSRFDRVKQTCIAYWHRSQIGHRSEYSVERLLAFRDYYERTSIARVVAICCLSPIPALLTALAIDCIPLTPPSDGWRANYTVWIRLFLAMSMEALGVVFQVRAVIDPGTISIPGAIQISLGTAICSVLTTIMLAIVWKFPTPFGYVLVINPFVVFFSIFTVLAIGPRVLTQSPMLRKQFKSQFIIIVNQGVVAICYPIFSAVFNQLSGIQQTAFVLVMPMIKFFTKQNIANAAKSYHEYVGPVVVFSVDLFNVYYVAICMQASKSIVTTLIIMATDTFHVLLALRAIFHRETSVQKSLESSDDLIDNVQHYLRDLPVLLRKINREEETAHIHKRSIRLFAPFPLLLSDKSGEFMNDSRKLPNVSPPSAGENAVHEGLQTLFHSEYILMAEYIEFIVPMLYALYLAVIFHLPVAAYYPHTALMTARKLHDTVTNILIYAAIEFVAFGALLVLLKRKFGFSPLYQLAFVLETQAPALQGHLFVWTITILHLTLVHYGT</sequence>
<evidence type="ECO:0008006" key="4">
    <source>
        <dbReference type="Google" id="ProtNLM"/>
    </source>
</evidence>
<protein>
    <recommendedName>
        <fullName evidence="4">Transmembrane protein</fullName>
    </recommendedName>
</protein>
<dbReference type="Proteomes" id="UP000237271">
    <property type="component" value="Unassembled WGS sequence"/>
</dbReference>
<keyword evidence="3" id="KW-1185">Reference proteome</keyword>
<feature type="transmembrane region" description="Helical" evidence="1">
    <location>
        <begin position="405"/>
        <end position="428"/>
    </location>
</feature>
<accession>A0A2P4XM88</accession>
<evidence type="ECO:0000313" key="2">
    <source>
        <dbReference type="EMBL" id="POM66670.1"/>
    </source>
</evidence>
<evidence type="ECO:0000256" key="1">
    <source>
        <dbReference type="SAM" id="Phobius"/>
    </source>
</evidence>
<feature type="transmembrane region" description="Helical" evidence="1">
    <location>
        <begin position="131"/>
        <end position="151"/>
    </location>
</feature>
<name>A0A2P4XM88_9STRA</name>
<proteinExistence type="predicted"/>
<gene>
    <name evidence="2" type="ORF">PHPALM_17436</name>
</gene>